<evidence type="ECO:0000256" key="1">
    <source>
        <dbReference type="PROSITE-ProRule" id="PRU00339"/>
    </source>
</evidence>
<evidence type="ECO:0000256" key="2">
    <source>
        <dbReference type="SAM" id="SignalP"/>
    </source>
</evidence>
<dbReference type="Pfam" id="PF14559">
    <property type="entry name" value="TPR_19"/>
    <property type="match status" value="2"/>
</dbReference>
<dbReference type="InterPro" id="IPR014266">
    <property type="entry name" value="PEP-CTERM_TPR_PrsT"/>
</dbReference>
<keyword evidence="4" id="KW-1185">Reference proteome</keyword>
<evidence type="ECO:0000313" key="3">
    <source>
        <dbReference type="EMBL" id="MDT8998983.1"/>
    </source>
</evidence>
<dbReference type="SMART" id="SM00028">
    <property type="entry name" value="TPR"/>
    <property type="match status" value="10"/>
</dbReference>
<feature type="signal peptide" evidence="2">
    <location>
        <begin position="1"/>
        <end position="20"/>
    </location>
</feature>
<keyword evidence="1" id="KW-0802">TPR repeat</keyword>
<dbReference type="PANTHER" id="PTHR12558:SF47">
    <property type="entry name" value="LIPOPOLYSACCHARIDE ASSEMBLY PROTEIN B"/>
    <property type="match status" value="1"/>
</dbReference>
<accession>A0ABU3P911</accession>
<keyword evidence="2" id="KW-0732">Signal</keyword>
<proteinExistence type="predicted"/>
<dbReference type="PROSITE" id="PS51257">
    <property type="entry name" value="PROKAR_LIPOPROTEIN"/>
    <property type="match status" value="1"/>
</dbReference>
<dbReference type="EMBL" id="JAVXZY010000002">
    <property type="protein sequence ID" value="MDT8998983.1"/>
    <property type="molecule type" value="Genomic_DNA"/>
</dbReference>
<evidence type="ECO:0000313" key="4">
    <source>
        <dbReference type="Proteomes" id="UP001246372"/>
    </source>
</evidence>
<protein>
    <submittedName>
        <fullName evidence="3">PEP-CTERM system TPR-repeat protein PrsT</fullName>
    </submittedName>
</protein>
<dbReference type="Gene3D" id="1.25.40.10">
    <property type="entry name" value="Tetratricopeptide repeat domain"/>
    <property type="match status" value="4"/>
</dbReference>
<dbReference type="NCBIfam" id="TIGR02917">
    <property type="entry name" value="PEP_TPR_lipo"/>
    <property type="match status" value="1"/>
</dbReference>
<dbReference type="InterPro" id="IPR011990">
    <property type="entry name" value="TPR-like_helical_dom_sf"/>
</dbReference>
<name>A0ABU3P911_9BURK</name>
<dbReference type="PANTHER" id="PTHR12558">
    <property type="entry name" value="CELL DIVISION CYCLE 16,23,27"/>
    <property type="match status" value="1"/>
</dbReference>
<gene>
    <name evidence="3" type="primary">prsT</name>
    <name evidence="3" type="ORF">RQP53_06845</name>
</gene>
<comment type="caution">
    <text evidence="3">The sequence shown here is derived from an EMBL/GenBank/DDBJ whole genome shotgun (WGS) entry which is preliminary data.</text>
</comment>
<dbReference type="PROSITE" id="PS50005">
    <property type="entry name" value="TPR"/>
    <property type="match status" value="1"/>
</dbReference>
<reference evidence="3" key="1">
    <citation type="submission" date="2023-09" db="EMBL/GenBank/DDBJ databases">
        <title>Paucibacter sp. APW11 Genome sequencing and assembly.</title>
        <authorList>
            <person name="Kim I."/>
        </authorList>
    </citation>
    <scope>NUCLEOTIDE SEQUENCE</scope>
    <source>
        <strain evidence="3">APW11</strain>
    </source>
</reference>
<feature type="chain" id="PRO_5047494601" evidence="2">
    <location>
        <begin position="21"/>
        <end position="924"/>
    </location>
</feature>
<dbReference type="Pfam" id="PF13432">
    <property type="entry name" value="TPR_16"/>
    <property type="match status" value="3"/>
</dbReference>
<organism evidence="3 4">
    <name type="scientific">Roseateles aquae</name>
    <dbReference type="NCBI Taxonomy" id="3077235"/>
    <lineage>
        <taxon>Bacteria</taxon>
        <taxon>Pseudomonadati</taxon>
        <taxon>Pseudomonadota</taxon>
        <taxon>Betaproteobacteria</taxon>
        <taxon>Burkholderiales</taxon>
        <taxon>Sphaerotilaceae</taxon>
        <taxon>Roseateles</taxon>
    </lineage>
</organism>
<sequence length="924" mass="99088">MSLNFQRVCVPLFLSAALLAACGGKDEAKLLDSAKAFMQKRDNKSATIELKTLLQQSPNHGEGRFLLGQTLLAIGDVAGAEAELRRALEFKYSRDAVLPVLARTLLLAGQNGKLIKELGKETLADKAAQSDLLVSLSMAYLAENQLPAGEQAVNAALALTPEALPALMAQARIQATGGDIDGAIGRLDAALAKNPQSAQALLLKAEMLLRGKGEREAAIQTFKQVISIEPASFDAHAALITIALSHNQPAQAREQLNQLKKAGVGASKTQYLEAQLSFAEGDFKKARELLQALRRHAPDHVPMLTLAAATELQLNALTEADALASRAAQLAPNQPPIQRLQAQTLLRMHQPAKALAVLKPLVEVKDPDAEALSLAGQALLMQGDSKGSDEFFQRAAKARPDDLKLRAALAMSELGKGNASTALRDLASIAAADKGSGVDMALISAQIRRKDVNGALRAIEALELKMAGSPVPDSLRGQLYLTQNDAAKARKFFEASLARDANFLVSVGGMAAVDMMEKKPDAARARLQDFVKAHPKNVQARLALAELMARSGVPAAEVEQVVAEAVRIDPVDASARLMQLDLLLSGRDAKATLAAAQAAVAALPNNIDILERLARAQLASGDRAQALNNYARISNLAPENPAGPWGAAQIHIAAQDFVVAQRDLRRVLEISPDNLQARELAVQVALKLQKPQEAMQQARELQTRQPKLAMGYLAEGQVEQDQKRWDQALAAYRKALALPEPAEAPLRVHAALVGAQRLPEAQSFADSWQKAHPDDLRFGTYLADQLMAKGDLAGAEKSYQELLKRRPDLVPALNNIAWIRASQKRPGAVEMAEKAVKLSGEQPAIMDTYATALAAEGKLAQALTVQQKVVQLAPDVSDFRLNLATYLIQSGSKAQALTELQKLSKLGKAYARQTEVSALLRQAN</sequence>
<dbReference type="SUPFAM" id="SSF48452">
    <property type="entry name" value="TPR-like"/>
    <property type="match status" value="5"/>
</dbReference>
<dbReference type="Proteomes" id="UP001246372">
    <property type="component" value="Unassembled WGS sequence"/>
</dbReference>
<feature type="repeat" description="TPR" evidence="1">
    <location>
        <begin position="369"/>
        <end position="402"/>
    </location>
</feature>
<dbReference type="InterPro" id="IPR019734">
    <property type="entry name" value="TPR_rpt"/>
</dbReference>
<dbReference type="RefSeq" id="WP_315649476.1">
    <property type="nucleotide sequence ID" value="NZ_JAVXZY010000002.1"/>
</dbReference>